<reference evidence="2 3" key="1">
    <citation type="submission" date="2016-02" db="EMBL/GenBank/DDBJ databases">
        <title>Genome analysis of coral dinoflagellate symbionts highlights evolutionary adaptations to a symbiotic lifestyle.</title>
        <authorList>
            <person name="Aranda M."/>
            <person name="Li Y."/>
            <person name="Liew Y.J."/>
            <person name="Baumgarten S."/>
            <person name="Simakov O."/>
            <person name="Wilson M."/>
            <person name="Piel J."/>
            <person name="Ashoor H."/>
            <person name="Bougouffa S."/>
            <person name="Bajic V.B."/>
            <person name="Ryu T."/>
            <person name="Ravasi T."/>
            <person name="Bayer T."/>
            <person name="Micklem G."/>
            <person name="Kim H."/>
            <person name="Bhak J."/>
            <person name="Lajeunesse T.C."/>
            <person name="Voolstra C.R."/>
        </authorList>
    </citation>
    <scope>NUCLEOTIDE SEQUENCE [LARGE SCALE GENOMIC DNA]</scope>
    <source>
        <strain evidence="2 3">CCMP2467</strain>
    </source>
</reference>
<dbReference type="SUPFAM" id="SSF54060">
    <property type="entry name" value="His-Me finger endonucleases"/>
    <property type="match status" value="2"/>
</dbReference>
<dbReference type="EMBL" id="LSRX01000072">
    <property type="protein sequence ID" value="OLQ10749.1"/>
    <property type="molecule type" value="Genomic_DNA"/>
</dbReference>
<feature type="domain" description="HNH nuclease" evidence="1">
    <location>
        <begin position="486"/>
        <end position="530"/>
    </location>
</feature>
<keyword evidence="3" id="KW-1185">Reference proteome</keyword>
<name>A0A1Q9ETL5_SYMMI</name>
<accession>A0A1Q9ETL5</accession>
<dbReference type="AlphaFoldDB" id="A0A1Q9ETL5"/>
<sequence>MKKILCYYNATKDAAFVVEPHQEARLVLYTDASHSPAGTMSISGSLVLWKGVAICWRAANQSLTALSSAEAELIALSEGAQLLRSVKTTLEDMGIRPEMCELRVDATAAIAVASSGGSWRTRHLRLREHWLSELVNSDEYQLMHQPGLHQLADGLTKQLTSERVWKLMEAWSFFKGNSSEMKKAIKLQMLSSSTGKQKLSKSEGKELLSLLNKGLEDVQLSAKKMFVLTRQGDALVFEGFLEGGVKHTSAQLAAREARFNPAECCLPSPRLAHLPAAMEFEYVAGQLVWAGRNSRGAINIQNNDYFVHRLVAAAFIGAPPDLDGDMSNNNVTNLQYGSHSENMRHSWVTNASRKSTGMPILWRPLDEASWTYCASQTEAHRLLSVSQSAVSACCSGNMAKACGNGRSYEFRRLQLAGPIAQMQSMSEEMSRAAIYPYERGDVPNLVVSNHGRVSKINGQEPGAGISFGYRMSHGYHVVNRAGRIFLVHRLVAGTFLDETPSLGMQVNHQDSDRGNNHADNLEYVTAAQNVLTHSE</sequence>
<protein>
    <submittedName>
        <fullName evidence="2">Retrovirus-related Pol polyprotein from transposon TNT 1-94</fullName>
    </submittedName>
</protein>
<evidence type="ECO:0000313" key="3">
    <source>
        <dbReference type="Proteomes" id="UP000186817"/>
    </source>
</evidence>
<gene>
    <name evidence="2" type="ORF">AK812_SmicGene5485</name>
</gene>
<evidence type="ECO:0000313" key="2">
    <source>
        <dbReference type="EMBL" id="OLQ10749.1"/>
    </source>
</evidence>
<dbReference type="Gene3D" id="3.90.75.20">
    <property type="match status" value="2"/>
</dbReference>
<organism evidence="2 3">
    <name type="scientific">Symbiodinium microadriaticum</name>
    <name type="common">Dinoflagellate</name>
    <name type="synonym">Zooxanthella microadriatica</name>
    <dbReference type="NCBI Taxonomy" id="2951"/>
    <lineage>
        <taxon>Eukaryota</taxon>
        <taxon>Sar</taxon>
        <taxon>Alveolata</taxon>
        <taxon>Dinophyceae</taxon>
        <taxon>Suessiales</taxon>
        <taxon>Symbiodiniaceae</taxon>
        <taxon>Symbiodinium</taxon>
    </lineage>
</organism>
<proteinExistence type="predicted"/>
<dbReference type="Proteomes" id="UP000186817">
    <property type="component" value="Unassembled WGS sequence"/>
</dbReference>
<dbReference type="InterPro" id="IPR003615">
    <property type="entry name" value="HNH_nuc"/>
</dbReference>
<dbReference type="Pfam" id="PF13392">
    <property type="entry name" value="HNH_3"/>
    <property type="match status" value="1"/>
</dbReference>
<dbReference type="OrthoDB" id="430296at2759"/>
<dbReference type="CDD" id="cd09272">
    <property type="entry name" value="RNase_HI_RT_Ty1"/>
    <property type="match status" value="1"/>
</dbReference>
<evidence type="ECO:0000259" key="1">
    <source>
        <dbReference type="Pfam" id="PF13392"/>
    </source>
</evidence>
<dbReference type="InterPro" id="IPR044925">
    <property type="entry name" value="His-Me_finger_sf"/>
</dbReference>
<comment type="caution">
    <text evidence="2">The sequence shown here is derived from an EMBL/GenBank/DDBJ whole genome shotgun (WGS) entry which is preliminary data.</text>
</comment>